<dbReference type="EMBL" id="JAGSPN010000099">
    <property type="protein sequence ID" value="MBR7784322.1"/>
    <property type="molecule type" value="Genomic_DNA"/>
</dbReference>
<keyword evidence="4" id="KW-0808">Transferase</keyword>
<feature type="chain" id="PRO_5037165118" evidence="2">
    <location>
        <begin position="28"/>
        <end position="133"/>
    </location>
</feature>
<dbReference type="PROSITE" id="PS51257">
    <property type="entry name" value="PROKAR_LIPOPROTEIN"/>
    <property type="match status" value="1"/>
</dbReference>
<feature type="signal peptide" evidence="2">
    <location>
        <begin position="1"/>
        <end position="27"/>
    </location>
</feature>
<comment type="caution">
    <text evidence="4">The sequence shown here is derived from an EMBL/GenBank/DDBJ whole genome shotgun (WGS) entry which is preliminary data.</text>
</comment>
<dbReference type="EC" id="2.4.-.-" evidence="4"/>
<dbReference type="GO" id="GO:0016757">
    <property type="term" value="F:glycosyltransferase activity"/>
    <property type="evidence" value="ECO:0007669"/>
    <property type="project" value="UniProtKB-KW"/>
</dbReference>
<dbReference type="Gene3D" id="1.10.530.10">
    <property type="match status" value="1"/>
</dbReference>
<protein>
    <submittedName>
        <fullName evidence="4">Lytic murein transglycosylase</fullName>
        <ecNumber evidence="4">2.4.-.-</ecNumber>
    </submittedName>
</protein>
<keyword evidence="5" id="KW-1185">Reference proteome</keyword>
<proteinExistence type="predicted"/>
<keyword evidence="2" id="KW-0732">Signal</keyword>
<evidence type="ECO:0000259" key="3">
    <source>
        <dbReference type="Pfam" id="PF13406"/>
    </source>
</evidence>
<dbReference type="Pfam" id="PF13406">
    <property type="entry name" value="SLT_2"/>
    <property type="match status" value="1"/>
</dbReference>
<feature type="domain" description="Transglycosylase SLT" evidence="3">
    <location>
        <begin position="57"/>
        <end position="133"/>
    </location>
</feature>
<dbReference type="Proteomes" id="UP000680067">
    <property type="component" value="Unassembled WGS sequence"/>
</dbReference>
<gene>
    <name evidence="4" type="ORF">KDM89_19510</name>
</gene>
<evidence type="ECO:0000256" key="1">
    <source>
        <dbReference type="SAM" id="MobiDB-lite"/>
    </source>
</evidence>
<evidence type="ECO:0000313" key="5">
    <source>
        <dbReference type="Proteomes" id="UP000680067"/>
    </source>
</evidence>
<dbReference type="Gene3D" id="1.10.8.350">
    <property type="entry name" value="Bacterial muramidase"/>
    <property type="match status" value="1"/>
</dbReference>
<dbReference type="RefSeq" id="WP_212689559.1">
    <property type="nucleotide sequence ID" value="NZ_JAGSPN010000099.1"/>
</dbReference>
<dbReference type="SUPFAM" id="SSF53955">
    <property type="entry name" value="Lysozyme-like"/>
    <property type="match status" value="1"/>
</dbReference>
<accession>A0A941DN94</accession>
<dbReference type="AlphaFoldDB" id="A0A941DN94"/>
<reference evidence="4" key="1">
    <citation type="submission" date="2021-04" db="EMBL/GenBank/DDBJ databases">
        <title>novel species isolated from subtropical streams in China.</title>
        <authorList>
            <person name="Lu H."/>
        </authorList>
    </citation>
    <scope>NUCLEOTIDE SEQUENCE</scope>
    <source>
        <strain evidence="4">LFS511W</strain>
    </source>
</reference>
<keyword evidence="4" id="KW-0328">Glycosyltransferase</keyword>
<feature type="region of interest" description="Disordered" evidence="1">
    <location>
        <begin position="30"/>
        <end position="51"/>
    </location>
</feature>
<evidence type="ECO:0000256" key="2">
    <source>
        <dbReference type="SAM" id="SignalP"/>
    </source>
</evidence>
<evidence type="ECO:0000313" key="4">
    <source>
        <dbReference type="EMBL" id="MBR7784322.1"/>
    </source>
</evidence>
<dbReference type="InterPro" id="IPR023346">
    <property type="entry name" value="Lysozyme-like_dom_sf"/>
</dbReference>
<feature type="non-terminal residue" evidence="4">
    <location>
        <position position="133"/>
    </location>
</feature>
<sequence length="133" mass="15150">MLIARPSLLLTGLTLLLACSLHNGALAADKKVSKKPAKATSSTSSQQQENVHFEQWKEVEVFISQMVNLHGFEEEKLRQLFSQVRHVESARQLMKPAPPGKPKNWKVYRSRFVEPYRIAAGVQFWNQYAEALD</sequence>
<organism evidence="4 5">
    <name type="scientific">Undibacterium luofuense</name>
    <dbReference type="NCBI Taxonomy" id="2828733"/>
    <lineage>
        <taxon>Bacteria</taxon>
        <taxon>Pseudomonadati</taxon>
        <taxon>Pseudomonadota</taxon>
        <taxon>Betaproteobacteria</taxon>
        <taxon>Burkholderiales</taxon>
        <taxon>Oxalobacteraceae</taxon>
        <taxon>Undibacterium</taxon>
    </lineage>
</organism>
<name>A0A941DN94_9BURK</name>
<dbReference type="InterPro" id="IPR031304">
    <property type="entry name" value="SLT_2"/>
</dbReference>